<evidence type="ECO:0000256" key="3">
    <source>
        <dbReference type="ARBA" id="ARBA00022692"/>
    </source>
</evidence>
<dbReference type="EMBL" id="CM026422">
    <property type="protein sequence ID" value="KAG0589112.1"/>
    <property type="molecule type" value="Genomic_DNA"/>
</dbReference>
<name>A0A8T0J1L4_CERPU</name>
<keyword evidence="2" id="KW-0808">Transferase</keyword>
<protein>
    <recommendedName>
        <fullName evidence="11">Protein-tyrosine sulfotransferase</fullName>
    </recommendedName>
</protein>
<keyword evidence="8" id="KW-0732">Signal</keyword>
<comment type="subcellular location">
    <subcellularLocation>
        <location evidence="1">Membrane</location>
        <topology evidence="1">Single-pass membrane protein</topology>
    </subcellularLocation>
</comment>
<keyword evidence="5 7" id="KW-0472">Membrane</keyword>
<reference evidence="9" key="1">
    <citation type="submission" date="2020-06" db="EMBL/GenBank/DDBJ databases">
        <title>WGS assembly of Ceratodon purpureus strain R40.</title>
        <authorList>
            <person name="Carey S.B."/>
            <person name="Jenkins J."/>
            <person name="Shu S."/>
            <person name="Lovell J.T."/>
            <person name="Sreedasyam A."/>
            <person name="Maumus F."/>
            <person name="Tiley G.P."/>
            <person name="Fernandez-Pozo N."/>
            <person name="Barry K."/>
            <person name="Chen C."/>
            <person name="Wang M."/>
            <person name="Lipzen A."/>
            <person name="Daum C."/>
            <person name="Saski C.A."/>
            <person name="Payton A.C."/>
            <person name="Mcbreen J.C."/>
            <person name="Conrad R.E."/>
            <person name="Kollar L.M."/>
            <person name="Olsson S."/>
            <person name="Huttunen S."/>
            <person name="Landis J.B."/>
            <person name="Wickett N.J."/>
            <person name="Johnson M.G."/>
            <person name="Rensing S.A."/>
            <person name="Grimwood J."/>
            <person name="Schmutz J."/>
            <person name="Mcdaniel S.F."/>
        </authorList>
    </citation>
    <scope>NUCLEOTIDE SEQUENCE</scope>
    <source>
        <strain evidence="9">R40</strain>
    </source>
</reference>
<comment type="caution">
    <text evidence="9">The sequence shown here is derived from an EMBL/GenBank/DDBJ whole genome shotgun (WGS) entry which is preliminary data.</text>
</comment>
<dbReference type="PANTHER" id="PTHR12812:SF0">
    <property type="entry name" value="HEPARAN-SULFATE 6-O-SULFOTRANSFERASE"/>
    <property type="match status" value="1"/>
</dbReference>
<dbReference type="InterPro" id="IPR010635">
    <property type="entry name" value="Heparan_SO4-6-sulfoTrfase"/>
</dbReference>
<feature type="signal peptide" evidence="8">
    <location>
        <begin position="1"/>
        <end position="32"/>
    </location>
</feature>
<evidence type="ECO:0000256" key="6">
    <source>
        <dbReference type="ARBA" id="ARBA00023180"/>
    </source>
</evidence>
<dbReference type="Gene3D" id="3.40.50.300">
    <property type="entry name" value="P-loop containing nucleotide triphosphate hydrolases"/>
    <property type="match status" value="1"/>
</dbReference>
<evidence type="ECO:0000256" key="1">
    <source>
        <dbReference type="ARBA" id="ARBA00004167"/>
    </source>
</evidence>
<evidence type="ECO:0008006" key="11">
    <source>
        <dbReference type="Google" id="ProtNLM"/>
    </source>
</evidence>
<feature type="transmembrane region" description="Helical" evidence="7">
    <location>
        <begin position="437"/>
        <end position="461"/>
    </location>
</feature>
<dbReference type="PROSITE" id="PS51257">
    <property type="entry name" value="PROKAR_LIPOPROTEIN"/>
    <property type="match status" value="1"/>
</dbReference>
<evidence type="ECO:0000313" key="9">
    <source>
        <dbReference type="EMBL" id="KAG0589112.1"/>
    </source>
</evidence>
<organism evidence="9 10">
    <name type="scientific">Ceratodon purpureus</name>
    <name type="common">Fire moss</name>
    <name type="synonym">Dicranum purpureum</name>
    <dbReference type="NCBI Taxonomy" id="3225"/>
    <lineage>
        <taxon>Eukaryota</taxon>
        <taxon>Viridiplantae</taxon>
        <taxon>Streptophyta</taxon>
        <taxon>Embryophyta</taxon>
        <taxon>Bryophyta</taxon>
        <taxon>Bryophytina</taxon>
        <taxon>Bryopsida</taxon>
        <taxon>Dicranidae</taxon>
        <taxon>Pseudoditrichales</taxon>
        <taxon>Ditrichaceae</taxon>
        <taxon>Ceratodon</taxon>
    </lineage>
</organism>
<evidence type="ECO:0000313" key="10">
    <source>
        <dbReference type="Proteomes" id="UP000822688"/>
    </source>
</evidence>
<evidence type="ECO:0000256" key="8">
    <source>
        <dbReference type="SAM" id="SignalP"/>
    </source>
</evidence>
<dbReference type="GO" id="GO:0016020">
    <property type="term" value="C:membrane"/>
    <property type="evidence" value="ECO:0007669"/>
    <property type="project" value="UniProtKB-SubCell"/>
</dbReference>
<keyword evidence="10" id="KW-1185">Reference proteome</keyword>
<keyword evidence="6" id="KW-0325">Glycoprotein</keyword>
<evidence type="ECO:0000256" key="4">
    <source>
        <dbReference type="ARBA" id="ARBA00022989"/>
    </source>
</evidence>
<dbReference type="PANTHER" id="PTHR12812">
    <property type="entry name" value="HEPARAN SULFATE 6-O-SULFOTRANSFERASE 3"/>
    <property type="match status" value="1"/>
</dbReference>
<dbReference type="GO" id="GO:0017095">
    <property type="term" value="F:heparan sulfate 6-sulfotransferase activity"/>
    <property type="evidence" value="ECO:0007669"/>
    <property type="project" value="TreeGrafter"/>
</dbReference>
<evidence type="ECO:0000256" key="2">
    <source>
        <dbReference type="ARBA" id="ARBA00022679"/>
    </source>
</evidence>
<proteinExistence type="predicted"/>
<evidence type="ECO:0000256" key="5">
    <source>
        <dbReference type="ARBA" id="ARBA00023136"/>
    </source>
</evidence>
<gene>
    <name evidence="9" type="ORF">KC19_2G292000</name>
</gene>
<keyword evidence="3 7" id="KW-0812">Transmembrane</keyword>
<accession>A0A8T0J1L4</accession>
<dbReference type="Proteomes" id="UP000822688">
    <property type="component" value="Chromosome 2"/>
</dbReference>
<keyword evidence="4 7" id="KW-1133">Transmembrane helix</keyword>
<dbReference type="InterPro" id="IPR027417">
    <property type="entry name" value="P-loop_NTPase"/>
</dbReference>
<feature type="chain" id="PRO_5035757298" description="Protein-tyrosine sulfotransferase" evidence="8">
    <location>
        <begin position="33"/>
        <end position="488"/>
    </location>
</feature>
<dbReference type="AlphaFoldDB" id="A0A8T0J1L4"/>
<dbReference type="OrthoDB" id="406981at2759"/>
<sequence>MPSSTRGHVLAPPFLLLSCLFLACHHTQLVAASTASSYDRRSCEAAVLEWSAKEKLALNNQLHPVQHEGVKILDLLFFLHIPRTGGRTYHQCFLKNLYLPKDRCPRSYDKLRLDLSQPSCKLLSSHDDMSILNKIPSRTSVVTNMRNPVDRVLSTYEFSVEVAARFLRLKSINSSRSPLPRANSPSELVSTLTIWPWKYLVPFMQHDIFARRDARREGKVDWPPSSNTTYDAPTITMPLTEFIHHPVAHELVHNGATFQVAGLTNNSYEEGSVVIRKCISQYPKLGYQVLDVAKRRLDSMLFVGLTEKHQESATTFFSLVGDQVQVQSEALKGILDPNTSVPVQEKNPPNLLLAAYKSCLTSLRSSHAVRRASTLQLISPVRYSQEERDLIPSSVVDKIIYLNKLDMELHEYAKFLYAKQQKRFEASTSPQIKEGQIVVLSMFLVLCITLSVLLLGFALMLRVRNRVGNDWVPFWLRRLAFMQAHEKL</sequence>
<evidence type="ECO:0000256" key="7">
    <source>
        <dbReference type="SAM" id="Phobius"/>
    </source>
</evidence>